<dbReference type="RefSeq" id="WP_167849344.1">
    <property type="nucleotide sequence ID" value="NZ_PPQT01000078.1"/>
</dbReference>
<dbReference type="Proteomes" id="UP000254047">
    <property type="component" value="Unassembled WGS sequence"/>
</dbReference>
<evidence type="ECO:0000313" key="2">
    <source>
        <dbReference type="Proteomes" id="UP000254047"/>
    </source>
</evidence>
<dbReference type="Gene3D" id="1.10.357.10">
    <property type="entry name" value="Tetracycline Repressor, domain 2"/>
    <property type="match status" value="1"/>
</dbReference>
<dbReference type="InterPro" id="IPR009057">
    <property type="entry name" value="Homeodomain-like_sf"/>
</dbReference>
<sequence length="53" mass="6081">MNDIEITDKRVVNTMNNIKNGMISLLEKKQFEKITIKDICTESGISDKVRIIV</sequence>
<dbReference type="SUPFAM" id="SSF46689">
    <property type="entry name" value="Homeodomain-like"/>
    <property type="match status" value="1"/>
</dbReference>
<protein>
    <submittedName>
        <fullName evidence="1">TetR-family transcriptional regulator</fullName>
    </submittedName>
</protein>
<proteinExistence type="predicted"/>
<dbReference type="AlphaFoldDB" id="A0A380FYM1"/>
<reference evidence="1 2" key="1">
    <citation type="submission" date="2018-06" db="EMBL/GenBank/DDBJ databases">
        <authorList>
            <consortium name="Pathogen Informatics"/>
            <person name="Doyle S."/>
        </authorList>
    </citation>
    <scope>NUCLEOTIDE SEQUENCE [LARGE SCALE GENOMIC DNA]</scope>
    <source>
        <strain evidence="1 2">NCTC13830</strain>
    </source>
</reference>
<gene>
    <name evidence="1" type="ORF">NCTC13830_00613</name>
</gene>
<name>A0A380FYM1_9STAP</name>
<organism evidence="1 2">
    <name type="scientific">Staphylococcus petrasii</name>
    <dbReference type="NCBI Taxonomy" id="1276936"/>
    <lineage>
        <taxon>Bacteria</taxon>
        <taxon>Bacillati</taxon>
        <taxon>Bacillota</taxon>
        <taxon>Bacilli</taxon>
        <taxon>Bacillales</taxon>
        <taxon>Staphylococcaceae</taxon>
        <taxon>Staphylococcus</taxon>
    </lineage>
</organism>
<accession>A0A380FYM1</accession>
<evidence type="ECO:0000313" key="1">
    <source>
        <dbReference type="EMBL" id="SUM43088.1"/>
    </source>
</evidence>
<dbReference type="EMBL" id="UHDO01000001">
    <property type="protein sequence ID" value="SUM43088.1"/>
    <property type="molecule type" value="Genomic_DNA"/>
</dbReference>